<gene>
    <name evidence="2" type="ORF">BDP27DRAFT_1407197</name>
</gene>
<keyword evidence="3" id="KW-1185">Reference proteome</keyword>
<keyword evidence="1" id="KW-0472">Membrane</keyword>
<feature type="transmembrane region" description="Helical" evidence="1">
    <location>
        <begin position="238"/>
        <end position="264"/>
    </location>
</feature>
<reference evidence="2" key="1">
    <citation type="submission" date="2020-11" db="EMBL/GenBank/DDBJ databases">
        <authorList>
            <consortium name="DOE Joint Genome Institute"/>
            <person name="Ahrendt S."/>
            <person name="Riley R."/>
            <person name="Andreopoulos W."/>
            <person name="Labutti K."/>
            <person name="Pangilinan J."/>
            <person name="Ruiz-Duenas F.J."/>
            <person name="Barrasa J.M."/>
            <person name="Sanchez-Garcia M."/>
            <person name="Camarero S."/>
            <person name="Miyauchi S."/>
            <person name="Serrano A."/>
            <person name="Linde D."/>
            <person name="Babiker R."/>
            <person name="Drula E."/>
            <person name="Ayuso-Fernandez I."/>
            <person name="Pacheco R."/>
            <person name="Padilla G."/>
            <person name="Ferreira P."/>
            <person name="Barriuso J."/>
            <person name="Kellner H."/>
            <person name="Castanera R."/>
            <person name="Alfaro M."/>
            <person name="Ramirez L."/>
            <person name="Pisabarro A.G."/>
            <person name="Kuo A."/>
            <person name="Tritt A."/>
            <person name="Lipzen A."/>
            <person name="He G."/>
            <person name="Yan M."/>
            <person name="Ng V."/>
            <person name="Cullen D."/>
            <person name="Martin F."/>
            <person name="Rosso M.-N."/>
            <person name="Henrissat B."/>
            <person name="Hibbett D."/>
            <person name="Martinez A.T."/>
            <person name="Grigoriev I.V."/>
        </authorList>
    </citation>
    <scope>NUCLEOTIDE SEQUENCE</scope>
    <source>
        <strain evidence="2">AH 40177</strain>
    </source>
</reference>
<evidence type="ECO:0000313" key="2">
    <source>
        <dbReference type="EMBL" id="KAF9060311.1"/>
    </source>
</evidence>
<name>A0A9P5PBJ9_9AGAR</name>
<dbReference type="EMBL" id="JADNRY010000250">
    <property type="protein sequence ID" value="KAF9060311.1"/>
    <property type="molecule type" value="Genomic_DNA"/>
</dbReference>
<sequence>MPCAGKALQPVNPIWTRSGSIRTNSHAETRHKDEPSLHSGLVNVAALIVTGIGFVTTRSFFSGNIDCNTAAESLVGEFPEPPQSVTIISDVQGFVVIFIIFISDAIVCWRAWVLLYNDRFWKFTLALLMLGNIVINIVDASFDISRVDAELVDGQTIVLDWLAPAITLVVNLLATSLIGWKVWLHRQTLRAASRGTKTPVQKILLLLVESGIFVLAIQVIALIAEVGGTLSVSSSPSFGILLVVSISLFAAVACLYPVAVIILVKIDKSPMAETFHSQHQGASVRVE</sequence>
<comment type="caution">
    <text evidence="2">The sequence shown here is derived from an EMBL/GenBank/DDBJ whole genome shotgun (WGS) entry which is preliminary data.</text>
</comment>
<evidence type="ECO:0000256" key="1">
    <source>
        <dbReference type="SAM" id="Phobius"/>
    </source>
</evidence>
<feature type="non-terminal residue" evidence="2">
    <location>
        <position position="1"/>
    </location>
</feature>
<dbReference type="AlphaFoldDB" id="A0A9P5PBJ9"/>
<proteinExistence type="predicted"/>
<accession>A0A9P5PBJ9</accession>
<evidence type="ECO:0000313" key="3">
    <source>
        <dbReference type="Proteomes" id="UP000772434"/>
    </source>
</evidence>
<feature type="transmembrane region" description="Helical" evidence="1">
    <location>
        <begin position="120"/>
        <end position="142"/>
    </location>
</feature>
<feature type="transmembrane region" description="Helical" evidence="1">
    <location>
        <begin position="91"/>
        <end position="113"/>
    </location>
</feature>
<keyword evidence="1" id="KW-0812">Transmembrane</keyword>
<dbReference type="Proteomes" id="UP000772434">
    <property type="component" value="Unassembled WGS sequence"/>
</dbReference>
<organism evidence="2 3">
    <name type="scientific">Rhodocollybia butyracea</name>
    <dbReference type="NCBI Taxonomy" id="206335"/>
    <lineage>
        <taxon>Eukaryota</taxon>
        <taxon>Fungi</taxon>
        <taxon>Dikarya</taxon>
        <taxon>Basidiomycota</taxon>
        <taxon>Agaricomycotina</taxon>
        <taxon>Agaricomycetes</taxon>
        <taxon>Agaricomycetidae</taxon>
        <taxon>Agaricales</taxon>
        <taxon>Marasmiineae</taxon>
        <taxon>Omphalotaceae</taxon>
        <taxon>Rhodocollybia</taxon>
    </lineage>
</organism>
<feature type="transmembrane region" description="Helical" evidence="1">
    <location>
        <begin position="40"/>
        <end position="61"/>
    </location>
</feature>
<dbReference type="OrthoDB" id="2744793at2759"/>
<feature type="transmembrane region" description="Helical" evidence="1">
    <location>
        <begin position="162"/>
        <end position="183"/>
    </location>
</feature>
<feature type="transmembrane region" description="Helical" evidence="1">
    <location>
        <begin position="203"/>
        <end position="226"/>
    </location>
</feature>
<protein>
    <submittedName>
        <fullName evidence="2">Uncharacterized protein</fullName>
    </submittedName>
</protein>
<keyword evidence="1" id="KW-1133">Transmembrane helix</keyword>